<dbReference type="PANTHER" id="PTHR43133">
    <property type="entry name" value="RNA POLYMERASE ECF-TYPE SIGMA FACTO"/>
    <property type="match status" value="1"/>
</dbReference>
<dbReference type="PANTHER" id="PTHR43133:SF60">
    <property type="entry name" value="RNA POLYMERASE SIGMA FACTOR SIGV"/>
    <property type="match status" value="1"/>
</dbReference>
<accession>A0A0A2UV23</accession>
<comment type="similarity">
    <text evidence="1">Belongs to the sigma-70 factor family. ECF subfamily.</text>
</comment>
<dbReference type="GO" id="GO:0006352">
    <property type="term" value="P:DNA-templated transcription initiation"/>
    <property type="evidence" value="ECO:0007669"/>
    <property type="project" value="InterPro"/>
</dbReference>
<dbReference type="STRING" id="1385513.N780_05225"/>
<dbReference type="SUPFAM" id="SSF88946">
    <property type="entry name" value="Sigma2 domain of RNA polymerase sigma factors"/>
    <property type="match status" value="1"/>
</dbReference>
<dbReference type="GO" id="GO:0003677">
    <property type="term" value="F:DNA binding"/>
    <property type="evidence" value="ECO:0007669"/>
    <property type="project" value="InterPro"/>
</dbReference>
<dbReference type="GO" id="GO:0016987">
    <property type="term" value="F:sigma factor activity"/>
    <property type="evidence" value="ECO:0007669"/>
    <property type="project" value="UniProtKB-KW"/>
</dbReference>
<organism evidence="7 8">
    <name type="scientific">Pontibacillus chungwhensis BH030062</name>
    <dbReference type="NCBI Taxonomy" id="1385513"/>
    <lineage>
        <taxon>Bacteria</taxon>
        <taxon>Bacillati</taxon>
        <taxon>Bacillota</taxon>
        <taxon>Bacilli</taxon>
        <taxon>Bacillales</taxon>
        <taxon>Bacillaceae</taxon>
        <taxon>Pontibacillus</taxon>
    </lineage>
</organism>
<dbReference type="EMBL" id="AVBG01000013">
    <property type="protein sequence ID" value="KGP90326.1"/>
    <property type="molecule type" value="Genomic_DNA"/>
</dbReference>
<proteinExistence type="inferred from homology"/>
<dbReference type="Gene3D" id="1.10.1740.10">
    <property type="match status" value="1"/>
</dbReference>
<dbReference type="InterPro" id="IPR007627">
    <property type="entry name" value="RNA_pol_sigma70_r2"/>
</dbReference>
<dbReference type="InterPro" id="IPR013325">
    <property type="entry name" value="RNA_pol_sigma_r2"/>
</dbReference>
<dbReference type="AlphaFoldDB" id="A0A0A2UV23"/>
<evidence type="ECO:0000313" key="8">
    <source>
        <dbReference type="Proteomes" id="UP000030153"/>
    </source>
</evidence>
<comment type="caution">
    <text evidence="7">The sequence shown here is derived from an EMBL/GenBank/DDBJ whole genome shotgun (WGS) entry which is preliminary data.</text>
</comment>
<keyword evidence="3" id="KW-0731">Sigma factor</keyword>
<feature type="domain" description="RNA polymerase sigma-70 region 2" evidence="5">
    <location>
        <begin position="25"/>
        <end position="91"/>
    </location>
</feature>
<evidence type="ECO:0000259" key="5">
    <source>
        <dbReference type="Pfam" id="PF04542"/>
    </source>
</evidence>
<dbReference type="Pfam" id="PF08281">
    <property type="entry name" value="Sigma70_r4_2"/>
    <property type="match status" value="1"/>
</dbReference>
<evidence type="ECO:0000256" key="1">
    <source>
        <dbReference type="ARBA" id="ARBA00010641"/>
    </source>
</evidence>
<feature type="domain" description="RNA polymerase sigma factor 70 region 4 type 2" evidence="6">
    <location>
        <begin position="126"/>
        <end position="176"/>
    </location>
</feature>
<keyword evidence="8" id="KW-1185">Reference proteome</keyword>
<evidence type="ECO:0000313" key="7">
    <source>
        <dbReference type="EMBL" id="KGP90326.1"/>
    </source>
</evidence>
<dbReference type="CDD" id="cd06171">
    <property type="entry name" value="Sigma70_r4"/>
    <property type="match status" value="1"/>
</dbReference>
<keyword evidence="4" id="KW-0804">Transcription</keyword>
<dbReference type="InterPro" id="IPR014284">
    <property type="entry name" value="RNA_pol_sigma-70_dom"/>
</dbReference>
<evidence type="ECO:0000256" key="3">
    <source>
        <dbReference type="ARBA" id="ARBA00023082"/>
    </source>
</evidence>
<dbReference type="eggNOG" id="COG1595">
    <property type="taxonomic scope" value="Bacteria"/>
</dbReference>
<reference evidence="7 8" key="1">
    <citation type="submission" date="2013-08" db="EMBL/GenBank/DDBJ databases">
        <title>Genome of Pontibacillus chungwhensis.</title>
        <authorList>
            <person name="Wang Q."/>
            <person name="Wang G."/>
        </authorList>
    </citation>
    <scope>NUCLEOTIDE SEQUENCE [LARGE SCALE GENOMIC DNA]</scope>
    <source>
        <strain evidence="7 8">BH030062</strain>
    </source>
</reference>
<dbReference type="InterPro" id="IPR013249">
    <property type="entry name" value="RNA_pol_sigma70_r4_t2"/>
</dbReference>
<evidence type="ECO:0000256" key="4">
    <source>
        <dbReference type="ARBA" id="ARBA00023163"/>
    </source>
</evidence>
<dbReference type="OrthoDB" id="9794508at2"/>
<dbReference type="InterPro" id="IPR039425">
    <property type="entry name" value="RNA_pol_sigma-70-like"/>
</dbReference>
<dbReference type="NCBIfam" id="TIGR02937">
    <property type="entry name" value="sigma70-ECF"/>
    <property type="match status" value="1"/>
</dbReference>
<dbReference type="Proteomes" id="UP000030153">
    <property type="component" value="Unassembled WGS sequence"/>
</dbReference>
<keyword evidence="2" id="KW-0805">Transcription regulation</keyword>
<dbReference type="SUPFAM" id="SSF88659">
    <property type="entry name" value="Sigma3 and sigma4 domains of RNA polymerase sigma factors"/>
    <property type="match status" value="1"/>
</dbReference>
<dbReference type="Gene3D" id="1.10.10.10">
    <property type="entry name" value="Winged helix-like DNA-binding domain superfamily/Winged helix DNA-binding domain"/>
    <property type="match status" value="1"/>
</dbReference>
<evidence type="ECO:0000259" key="6">
    <source>
        <dbReference type="Pfam" id="PF08281"/>
    </source>
</evidence>
<dbReference type="InterPro" id="IPR036388">
    <property type="entry name" value="WH-like_DNA-bd_sf"/>
</dbReference>
<name>A0A0A2UV23_9BACI</name>
<protein>
    <submittedName>
        <fullName evidence="7">RNA polymerase subunit sigma</fullName>
    </submittedName>
</protein>
<dbReference type="InterPro" id="IPR013324">
    <property type="entry name" value="RNA_pol_sigma_r3/r4-like"/>
</dbReference>
<sequence>MELMDGEIQEMLQDEEMREQFIERMIDQYNQQILWLAYTYVKDHALAEEITQDVFLTCYHKIDTFRNDSSIQTWLYRITVNKCKDQLRKKKIRSFLTFENHKQDNLAVEENHPESITFQSMEDQVLSERVLALPTKFKEVIFMHYFEDMKIREIADVLSVKVNTVKTRLNRGRKMLKSMYEEESE</sequence>
<gene>
    <name evidence="7" type="ORF">N780_05225</name>
</gene>
<dbReference type="Pfam" id="PF04542">
    <property type="entry name" value="Sigma70_r2"/>
    <property type="match status" value="1"/>
</dbReference>
<evidence type="ECO:0000256" key="2">
    <source>
        <dbReference type="ARBA" id="ARBA00023015"/>
    </source>
</evidence>